<feature type="region of interest" description="Disordered" evidence="1">
    <location>
        <begin position="42"/>
        <end position="162"/>
    </location>
</feature>
<evidence type="ECO:0000256" key="1">
    <source>
        <dbReference type="SAM" id="MobiDB-lite"/>
    </source>
</evidence>
<dbReference type="Proteomes" id="UP000242519">
    <property type="component" value="Unassembled WGS sequence"/>
</dbReference>
<gene>
    <name evidence="2" type="ORF">B2J93_6842</name>
</gene>
<accession>A0A218YVU8</accession>
<name>A0A218YVU8_9HELO</name>
<keyword evidence="3" id="KW-1185">Reference proteome</keyword>
<feature type="compositionally biased region" description="Polar residues" evidence="1">
    <location>
        <begin position="105"/>
        <end position="114"/>
    </location>
</feature>
<proteinExistence type="predicted"/>
<evidence type="ECO:0000313" key="3">
    <source>
        <dbReference type="Proteomes" id="UP000242519"/>
    </source>
</evidence>
<dbReference type="InParanoid" id="A0A218YVU8"/>
<organism evidence="2 3">
    <name type="scientific">Diplocarpon coronariae</name>
    <dbReference type="NCBI Taxonomy" id="2795749"/>
    <lineage>
        <taxon>Eukaryota</taxon>
        <taxon>Fungi</taxon>
        <taxon>Dikarya</taxon>
        <taxon>Ascomycota</taxon>
        <taxon>Pezizomycotina</taxon>
        <taxon>Leotiomycetes</taxon>
        <taxon>Helotiales</taxon>
        <taxon>Drepanopezizaceae</taxon>
        <taxon>Diplocarpon</taxon>
    </lineage>
</organism>
<dbReference type="AlphaFoldDB" id="A0A218YVU8"/>
<evidence type="ECO:0000313" key="2">
    <source>
        <dbReference type="EMBL" id="OWO99787.1"/>
    </source>
</evidence>
<sequence>MIPLLEAVSILSSPCIFIFLCSGPGEDSHPFPFPPASFPSRSVSSGGLSSCAGDLMMTRKPGSPLLAPTSRTPHTFTLPPGGTSTLARPLPPALTTPTSSPRHPNYTSTPSETATHSRRHPPPQLPTDAPDPPHSASSPDLNTITLTTVAADGHPPHTLHPH</sequence>
<reference evidence="2 3" key="1">
    <citation type="submission" date="2017-04" db="EMBL/GenBank/DDBJ databases">
        <title>Draft genome sequence of Marssonina coronaria NL1: causal agent of apple blotch.</title>
        <authorList>
            <person name="Cheng Q."/>
        </authorList>
    </citation>
    <scope>NUCLEOTIDE SEQUENCE [LARGE SCALE GENOMIC DNA]</scope>
    <source>
        <strain evidence="2 3">NL1</strain>
    </source>
</reference>
<dbReference type="EMBL" id="MZNU01000342">
    <property type="protein sequence ID" value="OWO99787.1"/>
    <property type="molecule type" value="Genomic_DNA"/>
</dbReference>
<feature type="compositionally biased region" description="Pro residues" evidence="1">
    <location>
        <begin position="122"/>
        <end position="133"/>
    </location>
</feature>
<protein>
    <submittedName>
        <fullName evidence="2">Uncharacterized protein</fullName>
    </submittedName>
</protein>
<comment type="caution">
    <text evidence="2">The sequence shown here is derived from an EMBL/GenBank/DDBJ whole genome shotgun (WGS) entry which is preliminary data.</text>
</comment>